<gene>
    <name evidence="10" type="ORF">BGL_2c27410</name>
</gene>
<evidence type="ECO:0000256" key="4">
    <source>
        <dbReference type="ARBA" id="ARBA00023002"/>
    </source>
</evidence>
<dbReference type="GO" id="GO:0051537">
    <property type="term" value="F:2 iron, 2 sulfur cluster binding"/>
    <property type="evidence" value="ECO:0007669"/>
    <property type="project" value="UniProtKB-KW"/>
</dbReference>
<dbReference type="InterPro" id="IPR017927">
    <property type="entry name" value="FAD-bd_FR_type"/>
</dbReference>
<dbReference type="Gene3D" id="3.40.50.80">
    <property type="entry name" value="Nucleotide-binding domain of ferredoxin-NADP reductase (FNR) module"/>
    <property type="match status" value="1"/>
</dbReference>
<dbReference type="PANTHER" id="PTHR47354">
    <property type="entry name" value="NADH OXIDOREDUCTASE HCR"/>
    <property type="match status" value="1"/>
</dbReference>
<feature type="domain" description="2Fe-2S ferredoxin-type" evidence="8">
    <location>
        <begin position="259"/>
        <end position="342"/>
    </location>
</feature>
<name>A0A0B6SC05_BURPL</name>
<dbReference type="AlphaFoldDB" id="A0A0B6SC05"/>
<accession>A0A0B6SC05</accession>
<evidence type="ECO:0000256" key="2">
    <source>
        <dbReference type="ARBA" id="ARBA00022714"/>
    </source>
</evidence>
<dbReference type="Gene3D" id="3.10.20.30">
    <property type="match status" value="1"/>
</dbReference>
<dbReference type="HOGENOM" id="CLU_003827_17_0_4"/>
<organism evidence="10 11">
    <name type="scientific">Burkholderia plantarii</name>
    <dbReference type="NCBI Taxonomy" id="41899"/>
    <lineage>
        <taxon>Bacteria</taxon>
        <taxon>Pseudomonadati</taxon>
        <taxon>Pseudomonadota</taxon>
        <taxon>Betaproteobacteria</taxon>
        <taxon>Burkholderiales</taxon>
        <taxon>Burkholderiaceae</taxon>
        <taxon>Burkholderia</taxon>
    </lineage>
</organism>
<reference evidence="10 11" key="2">
    <citation type="journal article" date="2016" name="Appl. Microbiol. Biotechnol.">
        <title>Mutations improving production and secretion of extracellular lipase by Burkholderia glumae PG1.</title>
        <authorList>
            <person name="Knapp A."/>
            <person name="Voget S."/>
            <person name="Gao R."/>
            <person name="Zaburannyi N."/>
            <person name="Krysciak D."/>
            <person name="Breuer M."/>
            <person name="Hauer B."/>
            <person name="Streit W.R."/>
            <person name="Muller R."/>
            <person name="Daniel R."/>
            <person name="Jaeger K.E."/>
        </authorList>
    </citation>
    <scope>NUCLEOTIDE SEQUENCE [LARGE SCALE GENOMIC DNA]</scope>
    <source>
        <strain evidence="10 11">PG1</strain>
    </source>
</reference>
<evidence type="ECO:0000256" key="6">
    <source>
        <dbReference type="ARBA" id="ARBA00023014"/>
    </source>
</evidence>
<dbReference type="InterPro" id="IPR017938">
    <property type="entry name" value="Riboflavin_synthase-like_b-brl"/>
</dbReference>
<dbReference type="InterPro" id="IPR039261">
    <property type="entry name" value="FNR_nucleotide-bd"/>
</dbReference>
<dbReference type="Pfam" id="PF00175">
    <property type="entry name" value="NAD_binding_1"/>
    <property type="match status" value="1"/>
</dbReference>
<sequence length="342" mass="36771">MAMAMDTATETAEAVRDTAAPTLEMRVRQVRYEGQGINSYELTSPAGEALPPFEAGAHIDVHLRDGLIRQYSLCNAPAERHRYVIAVLRDEAGRGGSRAMHEHVRAGDLVTISRPRNHFALAGDASRVLLIAGGIGVTPLKAMAHELEAHGVEFEMHYCARSREAAAFGEELAALHRAGRLHYHFDGGAAGRQLDLRALLARPVPGTHVYYCGPAGFMKACAEAAGHWPKGTVHFEHFKAPEPPARAPSDLPAQAADGCDVTLASSGRVIHVAPGQNLAEALSEAGVAVPTSCCAGLCATCKVRYRDGEVEHNDFILTDEEKQEYLTTCVSRPLGRTLVLEL</sequence>
<feature type="domain" description="FAD-binding FR-type" evidence="9">
    <location>
        <begin position="20"/>
        <end position="122"/>
    </location>
</feature>
<proteinExistence type="predicted"/>
<dbReference type="InterPro" id="IPR001433">
    <property type="entry name" value="OxRdtase_FAD/NAD-bd"/>
</dbReference>
<reference evidence="11" key="1">
    <citation type="submission" date="2011-03" db="EMBL/GenBank/DDBJ databases">
        <authorList>
            <person name="Voget S."/>
            <person name="Streit W.R."/>
            <person name="Jaeger K.E."/>
            <person name="Daniel R."/>
        </authorList>
    </citation>
    <scope>NUCLEOTIDE SEQUENCE [LARGE SCALE GENOMIC DNA]</scope>
    <source>
        <strain evidence="11">PG1</strain>
    </source>
</reference>
<keyword evidence="2" id="KW-0001">2Fe-2S</keyword>
<dbReference type="Gene3D" id="2.40.30.10">
    <property type="entry name" value="Translation factors"/>
    <property type="match status" value="1"/>
</dbReference>
<dbReference type="PROSITE" id="PS51384">
    <property type="entry name" value="FAD_FR"/>
    <property type="match status" value="1"/>
</dbReference>
<dbReference type="Pfam" id="PF00111">
    <property type="entry name" value="Fer2"/>
    <property type="match status" value="1"/>
</dbReference>
<dbReference type="KEGG" id="bgp:BGL_2c27410"/>
<feature type="region of interest" description="Disordered" evidence="7">
    <location>
        <begin position="1"/>
        <end position="20"/>
    </location>
</feature>
<keyword evidence="5" id="KW-0408">Iron</keyword>
<dbReference type="PANTHER" id="PTHR47354:SF1">
    <property type="entry name" value="CARNITINE MONOOXYGENASE REDUCTASE SUBUNIT"/>
    <property type="match status" value="1"/>
</dbReference>
<keyword evidence="6" id="KW-0411">Iron-sulfur</keyword>
<dbReference type="CDD" id="cd06185">
    <property type="entry name" value="PDR_like"/>
    <property type="match status" value="1"/>
</dbReference>
<dbReference type="InterPro" id="IPR050415">
    <property type="entry name" value="MRET"/>
</dbReference>
<feature type="compositionally biased region" description="Low complexity" evidence="7">
    <location>
        <begin position="1"/>
        <end position="12"/>
    </location>
</feature>
<evidence type="ECO:0000259" key="9">
    <source>
        <dbReference type="PROSITE" id="PS51384"/>
    </source>
</evidence>
<dbReference type="SUPFAM" id="SSF63380">
    <property type="entry name" value="Riboflavin synthase domain-like"/>
    <property type="match status" value="1"/>
</dbReference>
<protein>
    <submittedName>
        <fullName evidence="10">Putative flavodoxin reductase (Ferredoxin-NADPH reductases) family 1</fullName>
    </submittedName>
</protein>
<evidence type="ECO:0000256" key="7">
    <source>
        <dbReference type="SAM" id="MobiDB-lite"/>
    </source>
</evidence>
<dbReference type="GO" id="GO:0046872">
    <property type="term" value="F:metal ion binding"/>
    <property type="evidence" value="ECO:0007669"/>
    <property type="project" value="UniProtKB-KW"/>
</dbReference>
<dbReference type="EMBL" id="CP002581">
    <property type="protein sequence ID" value="AJK50795.1"/>
    <property type="molecule type" value="Genomic_DNA"/>
</dbReference>
<dbReference type="InterPro" id="IPR012675">
    <property type="entry name" value="Beta-grasp_dom_sf"/>
</dbReference>
<evidence type="ECO:0000256" key="1">
    <source>
        <dbReference type="ARBA" id="ARBA00022630"/>
    </source>
</evidence>
<keyword evidence="1" id="KW-0285">Flavoprotein</keyword>
<dbReference type="Proteomes" id="UP000031838">
    <property type="component" value="Chromosome 2"/>
</dbReference>
<evidence type="ECO:0000259" key="8">
    <source>
        <dbReference type="PROSITE" id="PS51085"/>
    </source>
</evidence>
<dbReference type="InterPro" id="IPR036010">
    <property type="entry name" value="2Fe-2S_ferredoxin-like_sf"/>
</dbReference>
<dbReference type="InterPro" id="IPR001041">
    <property type="entry name" value="2Fe-2S_ferredoxin-type"/>
</dbReference>
<dbReference type="SUPFAM" id="SSF54292">
    <property type="entry name" value="2Fe-2S ferredoxin-like"/>
    <property type="match status" value="1"/>
</dbReference>
<evidence type="ECO:0000313" key="11">
    <source>
        <dbReference type="Proteomes" id="UP000031838"/>
    </source>
</evidence>
<keyword evidence="3" id="KW-0479">Metal-binding</keyword>
<evidence type="ECO:0000256" key="5">
    <source>
        <dbReference type="ARBA" id="ARBA00023004"/>
    </source>
</evidence>
<dbReference type="SUPFAM" id="SSF52343">
    <property type="entry name" value="Ferredoxin reductase-like, C-terminal NADP-linked domain"/>
    <property type="match status" value="1"/>
</dbReference>
<dbReference type="PRINTS" id="PR00409">
    <property type="entry name" value="PHDIOXRDTASE"/>
</dbReference>
<keyword evidence="4" id="KW-0560">Oxidoreductase</keyword>
<dbReference type="CDD" id="cd00207">
    <property type="entry name" value="fer2"/>
    <property type="match status" value="1"/>
</dbReference>
<evidence type="ECO:0000256" key="3">
    <source>
        <dbReference type="ARBA" id="ARBA00022723"/>
    </source>
</evidence>
<dbReference type="GO" id="GO:0016491">
    <property type="term" value="F:oxidoreductase activity"/>
    <property type="evidence" value="ECO:0007669"/>
    <property type="project" value="UniProtKB-KW"/>
</dbReference>
<evidence type="ECO:0000313" key="10">
    <source>
        <dbReference type="EMBL" id="AJK50795.1"/>
    </source>
</evidence>
<dbReference type="PROSITE" id="PS51085">
    <property type="entry name" value="2FE2S_FER_2"/>
    <property type="match status" value="1"/>
</dbReference>
<keyword evidence="11" id="KW-1185">Reference proteome</keyword>